<dbReference type="EMBL" id="CAUWAG010000020">
    <property type="protein sequence ID" value="CAJ2512750.1"/>
    <property type="molecule type" value="Genomic_DNA"/>
</dbReference>
<accession>A0AAI8VY52</accession>
<comment type="caution">
    <text evidence="1">The sequence shown here is derived from an EMBL/GenBank/DDBJ whole genome shotgun (WGS) entry which is preliminary data.</text>
</comment>
<dbReference type="AlphaFoldDB" id="A0AAI8VY52"/>
<evidence type="ECO:0000313" key="1">
    <source>
        <dbReference type="EMBL" id="CAJ2512750.1"/>
    </source>
</evidence>
<evidence type="ECO:0000313" key="2">
    <source>
        <dbReference type="Proteomes" id="UP001295740"/>
    </source>
</evidence>
<keyword evidence="2" id="KW-1185">Reference proteome</keyword>
<sequence length="98" mass="10649">MQSYVIITSPEPVGDVPLISVWPLWYPLRAISKSAAGFQAPLFLLALTWLLPYASLHCWVDAPTHRGSRARNSGCIDGTHAVATARLTSVDDSVILMS</sequence>
<dbReference type="Proteomes" id="UP001295740">
    <property type="component" value="Unassembled WGS sequence"/>
</dbReference>
<proteinExistence type="predicted"/>
<gene>
    <name evidence="1" type="ORF">KHLLAP_LOCUS13218</name>
</gene>
<organism evidence="1 2">
    <name type="scientific">Anthostomella pinea</name>
    <dbReference type="NCBI Taxonomy" id="933095"/>
    <lineage>
        <taxon>Eukaryota</taxon>
        <taxon>Fungi</taxon>
        <taxon>Dikarya</taxon>
        <taxon>Ascomycota</taxon>
        <taxon>Pezizomycotina</taxon>
        <taxon>Sordariomycetes</taxon>
        <taxon>Xylariomycetidae</taxon>
        <taxon>Xylariales</taxon>
        <taxon>Xylariaceae</taxon>
        <taxon>Anthostomella</taxon>
    </lineage>
</organism>
<protein>
    <submittedName>
        <fullName evidence="1">Uu.00g008690.m01.CDS01</fullName>
    </submittedName>
</protein>
<name>A0AAI8VY52_9PEZI</name>
<reference evidence="1" key="1">
    <citation type="submission" date="2023-10" db="EMBL/GenBank/DDBJ databases">
        <authorList>
            <person name="Hackl T."/>
        </authorList>
    </citation>
    <scope>NUCLEOTIDE SEQUENCE</scope>
</reference>